<dbReference type="Proteomes" id="UP000595814">
    <property type="component" value="Chromosome"/>
</dbReference>
<name>A0AC61MRM9_9FIRM</name>
<keyword evidence="2" id="KW-1185">Reference proteome</keyword>
<organism evidence="1 2">
    <name type="scientific">Miniphocaeibacter halophilus</name>
    <dbReference type="NCBI Taxonomy" id="2931922"/>
    <lineage>
        <taxon>Bacteria</taxon>
        <taxon>Bacillati</taxon>
        <taxon>Bacillota</taxon>
        <taxon>Tissierellia</taxon>
        <taxon>Tissierellales</taxon>
        <taxon>Peptoniphilaceae</taxon>
        <taxon>Miniphocaeibacter</taxon>
    </lineage>
</organism>
<evidence type="ECO:0000313" key="1">
    <source>
        <dbReference type="EMBL" id="QQK08300.1"/>
    </source>
</evidence>
<dbReference type="EMBL" id="CP066744">
    <property type="protein sequence ID" value="QQK08300.1"/>
    <property type="molecule type" value="Genomic_DNA"/>
</dbReference>
<accession>A0AC61MRM9</accession>
<proteinExistence type="predicted"/>
<evidence type="ECO:0000313" key="2">
    <source>
        <dbReference type="Proteomes" id="UP000595814"/>
    </source>
</evidence>
<sequence>MKEKLKKLENQLLELRKTAFVDCIMKKMETDNIIGVFGENFDQALLYGYGLIPIPIIGLDSYIFDYGYIEGCDPIRSTMVYLETEKCPLLFSSKMYILDGSCPKIEEEFLKRTEKTVYRYSSKKRIRFYYKRRIRF</sequence>
<gene>
    <name evidence="1" type="ORF">JFY71_01800</name>
</gene>
<reference evidence="1 2" key="1">
    <citation type="journal article" date="2022" name="Int. J. Syst. Evol. Microbiol.">
        <title>Miniphocaeibacter halophilus sp. nov., an ammonium-tolerant acetate-producing bacterium isolated from a biogas system.</title>
        <authorList>
            <person name="Schnurer A."/>
            <person name="Singh A."/>
            <person name="Bi S."/>
            <person name="Qiao W."/>
            <person name="Westerholm M."/>
        </authorList>
    </citation>
    <scope>NUCLEOTIDE SEQUENCE [LARGE SCALE GENOMIC DNA]</scope>
    <source>
        <strain evidence="1 2">AMB_01</strain>
    </source>
</reference>
<protein>
    <submittedName>
        <fullName evidence="1">Uncharacterized protein</fullName>
    </submittedName>
</protein>